<comment type="caution">
    <text evidence="1">The sequence shown here is derived from an EMBL/GenBank/DDBJ whole genome shotgun (WGS) entry which is preliminary data.</text>
</comment>
<evidence type="ECO:0000313" key="2">
    <source>
        <dbReference type="Proteomes" id="UP000192872"/>
    </source>
</evidence>
<evidence type="ECO:0000313" key="1">
    <source>
        <dbReference type="EMBL" id="OQW50928.1"/>
    </source>
</evidence>
<dbReference type="EMBL" id="LWDL01000023">
    <property type="protein sequence ID" value="OQW50928.1"/>
    <property type="molecule type" value="Genomic_DNA"/>
</dbReference>
<dbReference type="Proteomes" id="UP000192872">
    <property type="component" value="Unassembled WGS sequence"/>
</dbReference>
<dbReference type="RefSeq" id="WP_376801154.1">
    <property type="nucleotide sequence ID" value="NZ_DBNB01000009.1"/>
</dbReference>
<dbReference type="AlphaFoldDB" id="A0A1W9HTZ3"/>
<dbReference type="STRING" id="1827387.A4S15_13020"/>
<name>A0A1W9HTZ3_9HYPH</name>
<organism evidence="1 2">
    <name type="scientific">Candidatus Raskinella chloraquaticus</name>
    <dbReference type="NCBI Taxonomy" id="1951219"/>
    <lineage>
        <taxon>Bacteria</taxon>
        <taxon>Pseudomonadati</taxon>
        <taxon>Pseudomonadota</taxon>
        <taxon>Alphaproteobacteria</taxon>
        <taxon>Hyphomicrobiales</taxon>
        <taxon>Phreatobacteraceae</taxon>
        <taxon>Candidatus Raskinella</taxon>
    </lineage>
</organism>
<accession>A0A1W9HTZ3</accession>
<sequence length="226" mass="24903">MANRIPLWPFAAVSVLAALATSGLVVRPSIEAWWYSERAPLPPDQVPRPFRVTVGTVPLSVPYDLVRFPGQRRDAAVDRLELVLRWPPSNASGADQATGTTGDTDVFISLSPPDDSLDPTRRLGAIYNRLLDPATLNAPQGLTGRRFVSDSGYVGEELFYDPASPASYFVRCAPPVTDQPGTCLREIRLTERLDVVYRFPRSLLGQWRRLDETISALLAAISIADR</sequence>
<reference evidence="1 2" key="1">
    <citation type="journal article" date="2017" name="Water Res.">
        <title>Comammox in drinking water systems.</title>
        <authorList>
            <person name="Wang Y."/>
            <person name="Ma L."/>
            <person name="Mao Y."/>
            <person name="Jiang X."/>
            <person name="Xia Y."/>
            <person name="Yu K."/>
            <person name="Li B."/>
            <person name="Zhang T."/>
        </authorList>
    </citation>
    <scope>NUCLEOTIDE SEQUENCE [LARGE SCALE GENOMIC DNA]</scope>
    <source>
        <strain evidence="1">SG_bin8</strain>
    </source>
</reference>
<proteinExistence type="predicted"/>
<protein>
    <submittedName>
        <fullName evidence="1">Uncharacterized protein</fullName>
    </submittedName>
</protein>
<gene>
    <name evidence="1" type="ORF">A4S15_13020</name>
</gene>